<proteinExistence type="predicted"/>
<name>A0A0C9WAB7_9AGAM</name>
<dbReference type="InterPro" id="IPR050300">
    <property type="entry name" value="GDXG_lipolytic_enzyme"/>
</dbReference>
<dbReference type="PANTHER" id="PTHR48081">
    <property type="entry name" value="AB HYDROLASE SUPERFAMILY PROTEIN C4A8.06C"/>
    <property type="match status" value="1"/>
</dbReference>
<evidence type="ECO:0000256" key="2">
    <source>
        <dbReference type="SAM" id="Phobius"/>
    </source>
</evidence>
<dbReference type="InterPro" id="IPR029058">
    <property type="entry name" value="AB_hydrolase_fold"/>
</dbReference>
<dbReference type="GO" id="GO:0016787">
    <property type="term" value="F:hydrolase activity"/>
    <property type="evidence" value="ECO:0007669"/>
    <property type="project" value="UniProtKB-KW"/>
</dbReference>
<dbReference type="HOGENOM" id="CLU_019364_1_0_1"/>
<feature type="transmembrane region" description="Helical" evidence="2">
    <location>
        <begin position="12"/>
        <end position="30"/>
    </location>
</feature>
<dbReference type="Proteomes" id="UP000053820">
    <property type="component" value="Unassembled WGS sequence"/>
</dbReference>
<accession>A0A0C9WAB7</accession>
<reference evidence="4 5" key="1">
    <citation type="submission" date="2014-04" db="EMBL/GenBank/DDBJ databases">
        <title>Evolutionary Origins and Diversification of the Mycorrhizal Mutualists.</title>
        <authorList>
            <consortium name="DOE Joint Genome Institute"/>
            <consortium name="Mycorrhizal Genomics Consortium"/>
            <person name="Kohler A."/>
            <person name="Kuo A."/>
            <person name="Nagy L.G."/>
            <person name="Floudas D."/>
            <person name="Copeland A."/>
            <person name="Barry K.W."/>
            <person name="Cichocki N."/>
            <person name="Veneault-Fourrey C."/>
            <person name="LaButti K."/>
            <person name="Lindquist E.A."/>
            <person name="Lipzen A."/>
            <person name="Lundell T."/>
            <person name="Morin E."/>
            <person name="Murat C."/>
            <person name="Riley R."/>
            <person name="Ohm R."/>
            <person name="Sun H."/>
            <person name="Tunlid A."/>
            <person name="Henrissat B."/>
            <person name="Grigoriev I.V."/>
            <person name="Hibbett D.S."/>
            <person name="Martin F."/>
        </authorList>
    </citation>
    <scope>NUCLEOTIDE SEQUENCE [LARGE SCALE GENOMIC DNA]</scope>
    <source>
        <strain evidence="4 5">MD-312</strain>
    </source>
</reference>
<evidence type="ECO:0000313" key="5">
    <source>
        <dbReference type="Proteomes" id="UP000053820"/>
    </source>
</evidence>
<sequence>MFELRHQPLKTVYLLYSVVSILFVRLPFWVVSSLVPAWRPRPTWPLSRTVIVYGLQAFVSIAFSIGSFSGDDAEKSSKDADKLGFVWVEPVPAELLKGEVASIAATNKVEPVRRHGYWYGKGVGGGSHGGKAQPDEKVLYHFHGGGYIVGTTGSASPAAQTGPAMADLVGHFSPVLDRAFCMGYRISSSPPFKAANPFPAALLDALAGYRYLVETLGFKPNNIILCGDSAGGHLAFTLARYLTQESFPSLLPPGALILLSPTVDWGCTHDDDAGCSMTRNKSSDFVEHFLHSGYTARSLRGSLPAESTEKNSWLSPASLRIDTRGLYANFPPTYLMAGGAEQTLDPVKTLHNRLVADNNAESIIYLEYPDATHDFVFTTFQEPERTEASKELARWVGSLYDTK</sequence>
<keyword evidence="1" id="KW-0378">Hydrolase</keyword>
<dbReference type="AlphaFoldDB" id="A0A0C9WAB7"/>
<evidence type="ECO:0000313" key="4">
    <source>
        <dbReference type="EMBL" id="KIJ64873.1"/>
    </source>
</evidence>
<keyword evidence="2" id="KW-1133">Transmembrane helix</keyword>
<evidence type="ECO:0000256" key="1">
    <source>
        <dbReference type="ARBA" id="ARBA00022801"/>
    </source>
</evidence>
<evidence type="ECO:0000259" key="3">
    <source>
        <dbReference type="Pfam" id="PF07859"/>
    </source>
</evidence>
<dbReference type="OrthoDB" id="2152029at2759"/>
<dbReference type="SUPFAM" id="SSF53474">
    <property type="entry name" value="alpha/beta-Hydrolases"/>
    <property type="match status" value="1"/>
</dbReference>
<feature type="domain" description="Alpha/beta hydrolase fold-3" evidence="3">
    <location>
        <begin position="140"/>
        <end position="376"/>
    </location>
</feature>
<keyword evidence="2" id="KW-0472">Membrane</keyword>
<keyword evidence="5" id="KW-1185">Reference proteome</keyword>
<feature type="transmembrane region" description="Helical" evidence="2">
    <location>
        <begin position="50"/>
        <end position="68"/>
    </location>
</feature>
<dbReference type="PANTHER" id="PTHR48081:SF26">
    <property type="entry name" value="ALPHA_BETA HYDROLASE FOLD-3 DOMAIN-CONTAINING PROTEIN"/>
    <property type="match status" value="1"/>
</dbReference>
<gene>
    <name evidence="4" type="ORF">HYDPIDRAFT_89764</name>
</gene>
<dbReference type="EMBL" id="KN839845">
    <property type="protein sequence ID" value="KIJ64873.1"/>
    <property type="molecule type" value="Genomic_DNA"/>
</dbReference>
<keyword evidence="2" id="KW-0812">Transmembrane</keyword>
<protein>
    <recommendedName>
        <fullName evidence="3">Alpha/beta hydrolase fold-3 domain-containing protein</fullName>
    </recommendedName>
</protein>
<dbReference type="InterPro" id="IPR013094">
    <property type="entry name" value="AB_hydrolase_3"/>
</dbReference>
<dbReference type="Pfam" id="PF07859">
    <property type="entry name" value="Abhydrolase_3"/>
    <property type="match status" value="1"/>
</dbReference>
<dbReference type="Gene3D" id="3.40.50.1820">
    <property type="entry name" value="alpha/beta hydrolase"/>
    <property type="match status" value="1"/>
</dbReference>
<organism evidence="4 5">
    <name type="scientific">Hydnomerulius pinastri MD-312</name>
    <dbReference type="NCBI Taxonomy" id="994086"/>
    <lineage>
        <taxon>Eukaryota</taxon>
        <taxon>Fungi</taxon>
        <taxon>Dikarya</taxon>
        <taxon>Basidiomycota</taxon>
        <taxon>Agaricomycotina</taxon>
        <taxon>Agaricomycetes</taxon>
        <taxon>Agaricomycetidae</taxon>
        <taxon>Boletales</taxon>
        <taxon>Boletales incertae sedis</taxon>
        <taxon>Leucogyrophana</taxon>
    </lineage>
</organism>